<dbReference type="InterPro" id="IPR014048">
    <property type="entry name" value="MethylDNA_cys_MeTrfase_DNA-bd"/>
</dbReference>
<organism evidence="12 13">
    <name type="scientific">Vineibacter terrae</name>
    <dbReference type="NCBI Taxonomy" id="2586908"/>
    <lineage>
        <taxon>Bacteria</taxon>
        <taxon>Pseudomonadati</taxon>
        <taxon>Pseudomonadota</taxon>
        <taxon>Alphaproteobacteria</taxon>
        <taxon>Hyphomicrobiales</taxon>
        <taxon>Vineibacter</taxon>
    </lineage>
</organism>
<keyword evidence="13" id="KW-1185">Reference proteome</keyword>
<dbReference type="Gene3D" id="3.30.160.70">
    <property type="entry name" value="Methylated DNA-protein cysteine methyltransferase domain"/>
    <property type="match status" value="1"/>
</dbReference>
<dbReference type="PROSITE" id="PS00374">
    <property type="entry name" value="MGMT"/>
    <property type="match status" value="1"/>
</dbReference>
<proteinExistence type="inferred from homology"/>
<evidence type="ECO:0000256" key="4">
    <source>
        <dbReference type="ARBA" id="ARBA00022603"/>
    </source>
</evidence>
<comment type="miscellaneous">
    <text evidence="9">This enzyme catalyzes only one turnover and therefore is not strictly catalytic. According to one definition, an enzyme is a biocatalyst that acts repeatedly and over many reaction cycles.</text>
</comment>
<dbReference type="NCBIfam" id="TIGR00589">
    <property type="entry name" value="ogt"/>
    <property type="match status" value="1"/>
</dbReference>
<evidence type="ECO:0000256" key="3">
    <source>
        <dbReference type="ARBA" id="ARBA00022490"/>
    </source>
</evidence>
<evidence type="ECO:0000313" key="13">
    <source>
        <dbReference type="Proteomes" id="UP000321638"/>
    </source>
</evidence>
<dbReference type="GO" id="GO:0005737">
    <property type="term" value="C:cytoplasm"/>
    <property type="evidence" value="ECO:0007669"/>
    <property type="project" value="UniProtKB-SubCell"/>
</dbReference>
<dbReference type="Pfam" id="PF02870">
    <property type="entry name" value="Methyltransf_1N"/>
    <property type="match status" value="1"/>
</dbReference>
<sequence length="177" mass="18664">MTSLPDRPAAPTVLQPAPQIDVAAGTQRVRVGSPVGGLEIEATSDAIIAVRWVDDTADAVAASGLLAEARQQLVAYFAGRLKVFDLPLAPAGSPFERDIWRLMCDIPYGQTMTYGEMADAVGGVARAVGTACGSNPIPLIIPCHRVLGAGNRMVGYSGRGSVETKRWLLVHEGKLLL</sequence>
<evidence type="ECO:0000256" key="7">
    <source>
        <dbReference type="ARBA" id="ARBA00023204"/>
    </source>
</evidence>
<dbReference type="EMBL" id="VDUZ01000002">
    <property type="protein sequence ID" value="TXL82021.1"/>
    <property type="molecule type" value="Genomic_DNA"/>
</dbReference>
<gene>
    <name evidence="12" type="ORF">FHP25_02860</name>
</gene>
<evidence type="ECO:0000259" key="11">
    <source>
        <dbReference type="Pfam" id="PF02870"/>
    </source>
</evidence>
<dbReference type="GO" id="GO:0032259">
    <property type="term" value="P:methylation"/>
    <property type="evidence" value="ECO:0007669"/>
    <property type="project" value="UniProtKB-KW"/>
</dbReference>
<comment type="function">
    <text evidence="9">Involved in the cellular defense against the biological effects of O6-methylguanine (O6-MeG) and O4-methylthymine (O4-MeT) in DNA. Repairs the methylated nucleobase in DNA by stoichiometrically transferring the methyl group to a cysteine residue in the enzyme. This is a suicide reaction: the enzyme is irreversibly inactivated.</text>
</comment>
<dbReference type="InterPro" id="IPR036388">
    <property type="entry name" value="WH-like_DNA-bd_sf"/>
</dbReference>
<comment type="subcellular location">
    <subcellularLocation>
        <location evidence="9">Cytoplasm</location>
    </subcellularLocation>
</comment>
<dbReference type="OrthoDB" id="9802228at2"/>
<feature type="domain" description="Methylguanine DNA methyltransferase ribonuclease-like" evidence="11">
    <location>
        <begin position="33"/>
        <end position="90"/>
    </location>
</feature>
<comment type="caution">
    <text evidence="12">The sequence shown here is derived from an EMBL/GenBank/DDBJ whole genome shotgun (WGS) entry which is preliminary data.</text>
</comment>
<keyword evidence="4 9" id="KW-0489">Methyltransferase</keyword>
<dbReference type="PANTHER" id="PTHR10815:SF13">
    <property type="entry name" value="METHYLATED-DNA--PROTEIN-CYSTEINE METHYLTRANSFERASE"/>
    <property type="match status" value="1"/>
</dbReference>
<evidence type="ECO:0000313" key="12">
    <source>
        <dbReference type="EMBL" id="TXL82021.1"/>
    </source>
</evidence>
<dbReference type="Pfam" id="PF01035">
    <property type="entry name" value="DNA_binding_1"/>
    <property type="match status" value="1"/>
</dbReference>
<keyword evidence="7 9" id="KW-0234">DNA repair</keyword>
<dbReference type="Gene3D" id="1.10.10.10">
    <property type="entry name" value="Winged helix-like DNA-binding domain superfamily/Winged helix DNA-binding domain"/>
    <property type="match status" value="1"/>
</dbReference>
<dbReference type="HAMAP" id="MF_00772">
    <property type="entry name" value="OGT"/>
    <property type="match status" value="1"/>
</dbReference>
<name>A0A5C8PVD5_9HYPH</name>
<dbReference type="Proteomes" id="UP000321638">
    <property type="component" value="Unassembled WGS sequence"/>
</dbReference>
<dbReference type="CDD" id="cd06445">
    <property type="entry name" value="ATase"/>
    <property type="match status" value="1"/>
</dbReference>
<keyword evidence="6 9" id="KW-0227">DNA damage</keyword>
<dbReference type="EC" id="2.1.1.63" evidence="9"/>
<comment type="catalytic activity">
    <reaction evidence="1 9">
        <text>a 4-O-methyl-thymidine in DNA + L-cysteinyl-[protein] = a thymidine in DNA + S-methyl-L-cysteinyl-[protein]</text>
        <dbReference type="Rhea" id="RHEA:53428"/>
        <dbReference type="Rhea" id="RHEA-COMP:10131"/>
        <dbReference type="Rhea" id="RHEA-COMP:10132"/>
        <dbReference type="Rhea" id="RHEA-COMP:13555"/>
        <dbReference type="Rhea" id="RHEA-COMP:13556"/>
        <dbReference type="ChEBI" id="CHEBI:29950"/>
        <dbReference type="ChEBI" id="CHEBI:82612"/>
        <dbReference type="ChEBI" id="CHEBI:137386"/>
        <dbReference type="ChEBI" id="CHEBI:137387"/>
        <dbReference type="EC" id="2.1.1.63"/>
    </reaction>
</comment>
<dbReference type="AlphaFoldDB" id="A0A5C8PVD5"/>
<dbReference type="GO" id="GO:0003908">
    <property type="term" value="F:methylated-DNA-[protein]-cysteine S-methyltransferase activity"/>
    <property type="evidence" value="ECO:0007669"/>
    <property type="project" value="UniProtKB-UniRule"/>
</dbReference>
<dbReference type="InterPro" id="IPR036217">
    <property type="entry name" value="MethylDNA_cys_MeTrfase_DNAb"/>
</dbReference>
<dbReference type="SUPFAM" id="SSF46767">
    <property type="entry name" value="Methylated DNA-protein cysteine methyltransferase, C-terminal domain"/>
    <property type="match status" value="1"/>
</dbReference>
<evidence type="ECO:0000256" key="6">
    <source>
        <dbReference type="ARBA" id="ARBA00022763"/>
    </source>
</evidence>
<dbReference type="FunFam" id="1.10.10.10:FF:000214">
    <property type="entry name" value="Methylated-DNA--protein-cysteine methyltransferase"/>
    <property type="match status" value="1"/>
</dbReference>
<evidence type="ECO:0000256" key="5">
    <source>
        <dbReference type="ARBA" id="ARBA00022679"/>
    </source>
</evidence>
<comment type="catalytic activity">
    <reaction evidence="8 9">
        <text>a 6-O-methyl-2'-deoxyguanosine in DNA + L-cysteinyl-[protein] = S-methyl-L-cysteinyl-[protein] + a 2'-deoxyguanosine in DNA</text>
        <dbReference type="Rhea" id="RHEA:24000"/>
        <dbReference type="Rhea" id="RHEA-COMP:10131"/>
        <dbReference type="Rhea" id="RHEA-COMP:10132"/>
        <dbReference type="Rhea" id="RHEA-COMP:11367"/>
        <dbReference type="Rhea" id="RHEA-COMP:11368"/>
        <dbReference type="ChEBI" id="CHEBI:29950"/>
        <dbReference type="ChEBI" id="CHEBI:82612"/>
        <dbReference type="ChEBI" id="CHEBI:85445"/>
        <dbReference type="ChEBI" id="CHEBI:85448"/>
        <dbReference type="EC" id="2.1.1.63"/>
    </reaction>
</comment>
<dbReference type="InterPro" id="IPR036631">
    <property type="entry name" value="MGMT_N_sf"/>
</dbReference>
<keyword evidence="3 9" id="KW-0963">Cytoplasm</keyword>
<evidence type="ECO:0000256" key="2">
    <source>
        <dbReference type="ARBA" id="ARBA00008711"/>
    </source>
</evidence>
<feature type="active site" description="Nucleophile; methyl group acceptor" evidence="9">
    <location>
        <position position="143"/>
    </location>
</feature>
<protein>
    <recommendedName>
        <fullName evidence="9">Methylated-DNA--protein-cysteine methyltransferase</fullName>
        <ecNumber evidence="9">2.1.1.63</ecNumber>
    </recommendedName>
    <alternativeName>
        <fullName evidence="9">6-O-methylguanine-DNA methyltransferase</fullName>
        <shortName evidence="9">MGMT</shortName>
    </alternativeName>
    <alternativeName>
        <fullName evidence="9">O-6-methylguanine-DNA-alkyltransferase</fullName>
    </alternativeName>
</protein>
<dbReference type="SUPFAM" id="SSF53155">
    <property type="entry name" value="Methylated DNA-protein cysteine methyltransferase domain"/>
    <property type="match status" value="1"/>
</dbReference>
<comment type="similarity">
    <text evidence="2 9">Belongs to the MGMT family.</text>
</comment>
<evidence type="ECO:0000256" key="1">
    <source>
        <dbReference type="ARBA" id="ARBA00001286"/>
    </source>
</evidence>
<reference evidence="12 13" key="1">
    <citation type="submission" date="2019-06" db="EMBL/GenBank/DDBJ databases">
        <title>New taxonomy in bacterial strain CC-CFT640, isolated from vineyard.</title>
        <authorList>
            <person name="Lin S.-Y."/>
            <person name="Tsai C.-F."/>
            <person name="Young C.-C."/>
        </authorList>
    </citation>
    <scope>NUCLEOTIDE SEQUENCE [LARGE SCALE GENOMIC DNA]</scope>
    <source>
        <strain evidence="12 13">CC-CFT640</strain>
    </source>
</reference>
<evidence type="ECO:0000256" key="8">
    <source>
        <dbReference type="ARBA" id="ARBA00049348"/>
    </source>
</evidence>
<dbReference type="InterPro" id="IPR001497">
    <property type="entry name" value="MethylDNA_cys_MeTrfase_AS"/>
</dbReference>
<dbReference type="PANTHER" id="PTHR10815">
    <property type="entry name" value="METHYLATED-DNA--PROTEIN-CYSTEINE METHYLTRANSFERASE"/>
    <property type="match status" value="1"/>
</dbReference>
<dbReference type="RefSeq" id="WP_147845376.1">
    <property type="nucleotide sequence ID" value="NZ_VDUZ01000002.1"/>
</dbReference>
<feature type="domain" description="Methylated-DNA-[protein]-cysteine S-methyltransferase DNA binding" evidence="10">
    <location>
        <begin position="94"/>
        <end position="173"/>
    </location>
</feature>
<dbReference type="InterPro" id="IPR008332">
    <property type="entry name" value="MethylG_MeTrfase_N"/>
</dbReference>
<dbReference type="GO" id="GO:0006307">
    <property type="term" value="P:DNA alkylation repair"/>
    <property type="evidence" value="ECO:0007669"/>
    <property type="project" value="UniProtKB-UniRule"/>
</dbReference>
<evidence type="ECO:0000259" key="10">
    <source>
        <dbReference type="Pfam" id="PF01035"/>
    </source>
</evidence>
<dbReference type="InterPro" id="IPR023546">
    <property type="entry name" value="MGMT"/>
</dbReference>
<evidence type="ECO:0000256" key="9">
    <source>
        <dbReference type="HAMAP-Rule" id="MF_00772"/>
    </source>
</evidence>
<accession>A0A5C8PVD5</accession>
<keyword evidence="5 9" id="KW-0808">Transferase</keyword>